<evidence type="ECO:0000313" key="11">
    <source>
        <dbReference type="EMBL" id="PNR99687.1"/>
    </source>
</evidence>
<keyword evidence="9" id="KW-0004">4Fe-4S</keyword>
<dbReference type="GO" id="GO:0004109">
    <property type="term" value="F:coproporphyrinogen oxidase activity"/>
    <property type="evidence" value="ECO:0007669"/>
    <property type="project" value="InterPro"/>
</dbReference>
<evidence type="ECO:0000256" key="5">
    <source>
        <dbReference type="ARBA" id="ARBA00022723"/>
    </source>
</evidence>
<dbReference type="InterPro" id="IPR058240">
    <property type="entry name" value="rSAM_sf"/>
</dbReference>
<sequence length="380" mass="44379">MNSNYIAVYLHIPFCVKRCLYCDYVSTTDFSLKEEYFNALYKEIALKGEKLKDRKVRTVYFGGGTPSFVEEEFILQTFRTLQGHMDLSNLEEFTIEVNPESVDEKKVQLYKEIGINRISIGFQSTSDKILKTVGRAHDFNKGLKSYELLASFYDNINVDFILGLPYENFETVNSNLEFIEKMKPSHISYYLLDSSHNTPLKHFLEIKEMKLPEDDLVDELLDYIYDQLEKLEYNRYEISSWSLPNKECIHNQFYWYNLDYVGFGVSAGGHINNERYVNTSDVKAYITKLNDDELPYDTKNVNDEFTELLETLFMSLRLTRGITYDSLVKRFSKSLVDNVLNQTKNNLDGYISIDDSIKLTTKGLNFSRYVFEKLLEVSSI</sequence>
<dbReference type="AlphaFoldDB" id="A0A2K1PAC1"/>
<dbReference type="InterPro" id="IPR006638">
    <property type="entry name" value="Elp3/MiaA/NifB-like_rSAM"/>
</dbReference>
<keyword evidence="12" id="KW-1185">Reference proteome</keyword>
<keyword evidence="6 9" id="KW-0408">Iron</keyword>
<dbReference type="InterPro" id="IPR004559">
    <property type="entry name" value="HemW-like"/>
</dbReference>
<dbReference type="SFLD" id="SFLDS00029">
    <property type="entry name" value="Radical_SAM"/>
    <property type="match status" value="1"/>
</dbReference>
<dbReference type="GO" id="GO:0051539">
    <property type="term" value="F:4 iron, 4 sulfur cluster binding"/>
    <property type="evidence" value="ECO:0007669"/>
    <property type="project" value="UniProtKB-UniRule"/>
</dbReference>
<evidence type="ECO:0000256" key="1">
    <source>
        <dbReference type="ARBA" id="ARBA00006100"/>
    </source>
</evidence>
<dbReference type="SFLD" id="SFLDG01082">
    <property type="entry name" value="B12-binding_domain_containing"/>
    <property type="match status" value="1"/>
</dbReference>
<gene>
    <name evidence="11" type="ORF">X928_06460</name>
</gene>
<comment type="caution">
    <text evidence="11">The sequence shown here is derived from an EMBL/GenBank/DDBJ whole genome shotgun (WGS) entry which is preliminary data.</text>
</comment>
<dbReference type="InterPro" id="IPR034505">
    <property type="entry name" value="Coproporphyrinogen-III_oxidase"/>
</dbReference>
<proteinExistence type="inferred from homology"/>
<evidence type="ECO:0000256" key="4">
    <source>
        <dbReference type="ARBA" id="ARBA00022691"/>
    </source>
</evidence>
<dbReference type="PANTHER" id="PTHR13932:SF5">
    <property type="entry name" value="RADICAL S-ADENOSYL METHIONINE DOMAIN-CONTAINING PROTEIN 1, MITOCHONDRIAL"/>
    <property type="match status" value="1"/>
</dbReference>
<protein>
    <recommendedName>
        <fullName evidence="2 9">Heme chaperone HemW</fullName>
    </recommendedName>
</protein>
<dbReference type="GO" id="GO:0005737">
    <property type="term" value="C:cytoplasm"/>
    <property type="evidence" value="ECO:0007669"/>
    <property type="project" value="UniProtKB-SubCell"/>
</dbReference>
<dbReference type="InterPro" id="IPR013785">
    <property type="entry name" value="Aldolase_TIM"/>
</dbReference>
<evidence type="ECO:0000256" key="6">
    <source>
        <dbReference type="ARBA" id="ARBA00023004"/>
    </source>
</evidence>
<comment type="similarity">
    <text evidence="1">Belongs to the anaerobic coproporphyrinogen-III oxidase family. HemW subfamily.</text>
</comment>
<keyword evidence="8 9" id="KW-0143">Chaperone</keyword>
<dbReference type="Pfam" id="PF04055">
    <property type="entry name" value="Radical_SAM"/>
    <property type="match status" value="1"/>
</dbReference>
<dbReference type="SUPFAM" id="SSF102114">
    <property type="entry name" value="Radical SAM enzymes"/>
    <property type="match status" value="1"/>
</dbReference>
<evidence type="ECO:0000313" key="12">
    <source>
        <dbReference type="Proteomes" id="UP000236199"/>
    </source>
</evidence>
<dbReference type="GO" id="GO:0006779">
    <property type="term" value="P:porphyrin-containing compound biosynthetic process"/>
    <property type="evidence" value="ECO:0007669"/>
    <property type="project" value="InterPro"/>
</dbReference>
<evidence type="ECO:0000256" key="3">
    <source>
        <dbReference type="ARBA" id="ARBA00022617"/>
    </source>
</evidence>
<name>A0A2K1PAC1_9BACT</name>
<dbReference type="Proteomes" id="UP000236199">
    <property type="component" value="Unassembled WGS sequence"/>
</dbReference>
<comment type="function">
    <text evidence="9">Probably acts as a heme chaperone, transferring heme to an unknown acceptor. Binds one molecule of heme per monomer, possibly covalently. Binds 1 [4Fe-4S] cluster. The cluster is coordinated with 3 cysteines and an exchangeable S-adenosyl-L-methionine.</text>
</comment>
<dbReference type="CDD" id="cd01335">
    <property type="entry name" value="Radical_SAM"/>
    <property type="match status" value="1"/>
</dbReference>
<evidence type="ECO:0000256" key="9">
    <source>
        <dbReference type="RuleBase" id="RU364116"/>
    </source>
</evidence>
<feature type="domain" description="Radical SAM core" evidence="10">
    <location>
        <begin position="1"/>
        <end position="235"/>
    </location>
</feature>
<keyword evidence="4 9" id="KW-0949">S-adenosyl-L-methionine</keyword>
<dbReference type="Gene3D" id="3.20.20.70">
    <property type="entry name" value="Aldolase class I"/>
    <property type="match status" value="1"/>
</dbReference>
<dbReference type="SMART" id="SM00729">
    <property type="entry name" value="Elp3"/>
    <property type="match status" value="1"/>
</dbReference>
<comment type="subcellular location">
    <subcellularLocation>
        <location evidence="9">Cytoplasm</location>
    </subcellularLocation>
</comment>
<evidence type="ECO:0000256" key="8">
    <source>
        <dbReference type="ARBA" id="ARBA00023186"/>
    </source>
</evidence>
<dbReference type="InterPro" id="IPR007197">
    <property type="entry name" value="rSAM"/>
</dbReference>
<reference evidence="11 12" key="1">
    <citation type="submission" date="2013-12" db="EMBL/GenBank/DDBJ databases">
        <title>Comparative genomics of Petrotoga isolates.</title>
        <authorList>
            <person name="Nesbo C.L."/>
            <person name="Charchuk R."/>
            <person name="Chow K."/>
        </authorList>
    </citation>
    <scope>NUCLEOTIDE SEQUENCE [LARGE SCALE GENOMIC DNA]</scope>
    <source>
        <strain evidence="11 12">DSM 10691</strain>
    </source>
</reference>
<keyword evidence="3 9" id="KW-0349">Heme</keyword>
<evidence type="ECO:0000256" key="2">
    <source>
        <dbReference type="ARBA" id="ARBA00017228"/>
    </source>
</evidence>
<dbReference type="PANTHER" id="PTHR13932">
    <property type="entry name" value="COPROPORPHYRINIGEN III OXIDASE"/>
    <property type="match status" value="1"/>
</dbReference>
<dbReference type="EMBL" id="AZRM01000029">
    <property type="protein sequence ID" value="PNR99687.1"/>
    <property type="molecule type" value="Genomic_DNA"/>
</dbReference>
<dbReference type="SFLD" id="SFLDF00562">
    <property type="entry name" value="HemN-like__clustered_with_heat"/>
    <property type="match status" value="1"/>
</dbReference>
<dbReference type="NCBIfam" id="TIGR00539">
    <property type="entry name" value="hemN_rel"/>
    <property type="match status" value="1"/>
</dbReference>
<dbReference type="SFLD" id="SFLDG01065">
    <property type="entry name" value="anaerobic_coproporphyrinogen-I"/>
    <property type="match status" value="1"/>
</dbReference>
<keyword evidence="5 9" id="KW-0479">Metal-binding</keyword>
<evidence type="ECO:0000256" key="7">
    <source>
        <dbReference type="ARBA" id="ARBA00023014"/>
    </source>
</evidence>
<dbReference type="GO" id="GO:0046872">
    <property type="term" value="F:metal ion binding"/>
    <property type="evidence" value="ECO:0007669"/>
    <property type="project" value="UniProtKB-UniRule"/>
</dbReference>
<keyword evidence="7 9" id="KW-0411">Iron-sulfur</keyword>
<accession>A0A2K1PAC1</accession>
<organism evidence="11 12">
    <name type="scientific">Petrotoga miotherma DSM 10691</name>
    <dbReference type="NCBI Taxonomy" id="1434326"/>
    <lineage>
        <taxon>Bacteria</taxon>
        <taxon>Thermotogati</taxon>
        <taxon>Thermotogota</taxon>
        <taxon>Thermotogae</taxon>
        <taxon>Petrotogales</taxon>
        <taxon>Petrotogaceae</taxon>
        <taxon>Petrotoga</taxon>
    </lineage>
</organism>
<dbReference type="PROSITE" id="PS51918">
    <property type="entry name" value="RADICAL_SAM"/>
    <property type="match status" value="1"/>
</dbReference>
<keyword evidence="9" id="KW-0963">Cytoplasm</keyword>
<evidence type="ECO:0000259" key="10">
    <source>
        <dbReference type="PROSITE" id="PS51918"/>
    </source>
</evidence>
<dbReference type="RefSeq" id="WP_169926324.1">
    <property type="nucleotide sequence ID" value="NZ_AZRM01000029.1"/>
</dbReference>